<dbReference type="PANTHER" id="PTHR42862:SF1">
    <property type="entry name" value="DELTA-1-PYRROLINE-5-CARBOXYLATE DEHYDROGENASE 2, ISOFORM A-RELATED"/>
    <property type="match status" value="1"/>
</dbReference>
<feature type="compositionally biased region" description="Basic and acidic residues" evidence="3">
    <location>
        <begin position="30"/>
        <end position="46"/>
    </location>
</feature>
<feature type="domain" description="Proline dehydrogenase" evidence="5">
    <location>
        <begin position="589"/>
        <end position="880"/>
    </location>
</feature>
<dbReference type="InterPro" id="IPR016161">
    <property type="entry name" value="Ald_DH/histidinol_DH"/>
</dbReference>
<dbReference type="Gene3D" id="3.20.20.220">
    <property type="match status" value="1"/>
</dbReference>
<dbReference type="InterPro" id="IPR015590">
    <property type="entry name" value="Aldehyde_DH_dom"/>
</dbReference>
<dbReference type="Proteomes" id="UP000198506">
    <property type="component" value="Unassembled WGS sequence"/>
</dbReference>
<gene>
    <name evidence="6" type="ORF">SAMN04487783_1482</name>
</gene>
<keyword evidence="2" id="KW-0520">NAD</keyword>
<dbReference type="InterPro" id="IPR016162">
    <property type="entry name" value="Ald_DH_N"/>
</dbReference>
<organism evidence="6 7">
    <name type="scientific">Agrococcus baldri</name>
    <dbReference type="NCBI Taxonomy" id="153730"/>
    <lineage>
        <taxon>Bacteria</taxon>
        <taxon>Bacillati</taxon>
        <taxon>Actinomycetota</taxon>
        <taxon>Actinomycetes</taxon>
        <taxon>Micrococcales</taxon>
        <taxon>Microbacteriaceae</taxon>
        <taxon>Agrococcus</taxon>
    </lineage>
</organism>
<dbReference type="GO" id="GO:0004657">
    <property type="term" value="F:proline dehydrogenase activity"/>
    <property type="evidence" value="ECO:0007669"/>
    <property type="project" value="UniProtKB-ARBA"/>
</dbReference>
<dbReference type="EMBL" id="FOZN01000002">
    <property type="protein sequence ID" value="SFS10916.1"/>
    <property type="molecule type" value="Genomic_DNA"/>
</dbReference>
<feature type="compositionally biased region" description="Low complexity" evidence="3">
    <location>
        <begin position="421"/>
        <end position="446"/>
    </location>
</feature>
<feature type="compositionally biased region" description="Pro residues" evidence="3">
    <location>
        <begin position="232"/>
        <end position="241"/>
    </location>
</feature>
<feature type="compositionally biased region" description="Low complexity" evidence="3">
    <location>
        <begin position="168"/>
        <end position="183"/>
    </location>
</feature>
<dbReference type="Pfam" id="PF00171">
    <property type="entry name" value="Aldedh"/>
    <property type="match status" value="1"/>
</dbReference>
<dbReference type="SUPFAM" id="SSF51730">
    <property type="entry name" value="FAD-linked oxidoreductase"/>
    <property type="match status" value="1"/>
</dbReference>
<evidence type="ECO:0000259" key="4">
    <source>
        <dbReference type="Pfam" id="PF00171"/>
    </source>
</evidence>
<dbReference type="GO" id="GO:0009898">
    <property type="term" value="C:cytoplasmic side of plasma membrane"/>
    <property type="evidence" value="ECO:0007669"/>
    <property type="project" value="TreeGrafter"/>
</dbReference>
<keyword evidence="7" id="KW-1185">Reference proteome</keyword>
<feature type="region of interest" description="Disordered" evidence="3">
    <location>
        <begin position="277"/>
        <end position="461"/>
    </location>
</feature>
<feature type="region of interest" description="Disordered" evidence="3">
    <location>
        <begin position="1"/>
        <end position="88"/>
    </location>
</feature>
<feature type="compositionally biased region" description="Pro residues" evidence="3">
    <location>
        <begin position="306"/>
        <end position="344"/>
    </location>
</feature>
<evidence type="ECO:0000313" key="7">
    <source>
        <dbReference type="Proteomes" id="UP000198506"/>
    </source>
</evidence>
<evidence type="ECO:0000256" key="1">
    <source>
        <dbReference type="ARBA" id="ARBA00023002"/>
    </source>
</evidence>
<dbReference type="GO" id="GO:0003842">
    <property type="term" value="F:L-glutamate gamma-semialdehyde dehydrogenase activity"/>
    <property type="evidence" value="ECO:0007669"/>
    <property type="project" value="TreeGrafter"/>
</dbReference>
<dbReference type="InterPro" id="IPR050485">
    <property type="entry name" value="Proline_metab_enzyme"/>
</dbReference>
<feature type="compositionally biased region" description="Low complexity" evidence="3">
    <location>
        <begin position="345"/>
        <end position="365"/>
    </location>
</feature>
<dbReference type="GO" id="GO:0010133">
    <property type="term" value="P:L-proline catabolic process to L-glutamate"/>
    <property type="evidence" value="ECO:0007669"/>
    <property type="project" value="TreeGrafter"/>
</dbReference>
<feature type="compositionally biased region" description="Basic and acidic residues" evidence="3">
    <location>
        <begin position="393"/>
        <end position="406"/>
    </location>
</feature>
<dbReference type="Gene3D" id="3.40.309.10">
    <property type="entry name" value="Aldehyde Dehydrogenase, Chain A, domain 2"/>
    <property type="match status" value="1"/>
</dbReference>
<feature type="domain" description="Aldehyde dehydrogenase" evidence="4">
    <location>
        <begin position="991"/>
        <end position="1416"/>
    </location>
</feature>
<comment type="caution">
    <text evidence="6">The sequence shown here is derived from an EMBL/GenBank/DDBJ whole genome shotgun (WGS) entry which is preliminary data.</text>
</comment>
<keyword evidence="1" id="KW-0560">Oxidoreductase</keyword>
<dbReference type="InterPro" id="IPR016163">
    <property type="entry name" value="Ald_DH_C"/>
</dbReference>
<evidence type="ECO:0000259" key="5">
    <source>
        <dbReference type="Pfam" id="PF01619"/>
    </source>
</evidence>
<dbReference type="PANTHER" id="PTHR42862">
    <property type="entry name" value="DELTA-1-PYRROLINE-5-CARBOXYLATE DEHYDROGENASE 1, ISOFORM A-RELATED"/>
    <property type="match status" value="1"/>
</dbReference>
<evidence type="ECO:0000256" key="2">
    <source>
        <dbReference type="ARBA" id="ARBA00023027"/>
    </source>
</evidence>
<evidence type="ECO:0000313" key="6">
    <source>
        <dbReference type="EMBL" id="SFS10916.1"/>
    </source>
</evidence>
<feature type="region of interest" description="Disordered" evidence="3">
    <location>
        <begin position="167"/>
        <end position="218"/>
    </location>
</feature>
<feature type="region of interest" description="Disordered" evidence="3">
    <location>
        <begin position="231"/>
        <end position="253"/>
    </location>
</feature>
<protein>
    <submittedName>
        <fullName evidence="6">L-proline dehydrogenase</fullName>
    </submittedName>
</protein>
<name>A0AA94HMC9_9MICO</name>
<feature type="compositionally biased region" description="Pro residues" evidence="3">
    <location>
        <begin position="374"/>
        <end position="390"/>
    </location>
</feature>
<dbReference type="SUPFAM" id="SSF53720">
    <property type="entry name" value="ALDH-like"/>
    <property type="match status" value="1"/>
</dbReference>
<sequence length="1646" mass="174573">MACTHTICGMTEQPRDEDFDALIAEGIQQAERERPSGAPDAERPAGSDEDIQQLGLDDPLEVVDEQDADEQDEDSAVADGTDAGGPLATLDTGPAFEIDDATWAAAVAPYEPVEVPGVARSAAEAPTSGWSLSAEIVDVPTVQMDALELQEELRAASLTPVPAAAQVPEETAPGEEPAADPAAVQEPAPTHESAAAHGAVPARDARPAEDPAPAAGNDFDADARLFSAVPAAPTPTAPRVPAPDAAPLLPPQDAPRIGGLAAAVSARAAAKAAAEAELRKAAESTPAPAPAPAQSDAAAPAAKPEPATPAPAAKPEPAAPAPQAKPEPAAPTPTPQPEPAPRPAALPMAEPIAAAEPEPRAAAVPMSEAGAAPDPQPASPAKTPPEPVPNPMREGERRRQRDRSSEREDEPAAEPTPEPAPVVASTAAPAPAGSAAAPAPADSAEPLESTPAPASLAGPASDDPFALTAIERVRAWLSRASDAGRDKRTRDKAEERLAGLLKDPHGLDFAVAFVDKVVRPEDPKVSARNFEELSRDIPGFLDWYLKLGVTLGGGFGIVSPKLVIPMVKKAMREIVSHLVIDATPAKLAKPLAKLREDGTRLSITLLGEAVLGEQGADERLAATLELLERDDVDAISVAVSPMAPQRQPWAFDETVDQVAQRLLPLYTAAAQSQTTKSITLEAEAYGDLDLTIAVFERLLMRPELARLEAGIVLQAYLPDALAVYRRLAAFAKERRAQGGAGIKVRLVKGAHLATERVEAAVHGWPLATLPSKVSTDANFKRVLREALLPDNAFAVRVGVASHNLFDLAYAAEFAREHGTHQRIDAEMLLGMAAEHRDAVREVFPNLVLTAPVVLPGQFDAAAGYLIRRLEEHADDEGFVSSMLELSDPVVFERERDRFLDSLELLRSEDAARPAGRDGVQPAPQPNRTQDRQGDLQTSMTHPPAFAGEPDTDPALPSNRDWARQIVQRADATELGSRTLGMNRIEDWPTLERRIDRAAQASDGWAALGAEGRRETLRDAATTLGAYRGRLIEIMLAETGRTVAEADAEVSDAIDFARYYAERALLLEQLDDASPKPVALTVVVPPWHEPVAAPAGGVTAALATGSAVILTPAPQARRSAAVVCEALWEAGVPREVLVLCDMAESETAQGGIAQRLITHPAVGRVLLTGSIETAERFSSWRPELPLLAETGGTNAIIVTPSADFELAVADIVQSAFGHAGQQRSAASVVIMVGTVGDSERFRRHLVDAASSLRIGSPLDARTHVGPLIEPAQGPLLRALTSLEHEEEWLLEPRQLDASGRIWSPGIRDAVEPGSFTHLTELFGPHLTLIEVDTLDEAIDVQNATEFGLTAGIHSLDVLEVAQWLEEVRAGSLFVNRGITGALVGRQPSGGWKRSQVGPGAKPGGPNYLAALLDWQSVERGPRESVRLHGLDKRVAELIEAATPSLDFLEFDRVRAGANSDQTAWEEEFGLARDVGELGVERNVLRYRPADVLLRLADDGSVADLVRLLAAAARSRAVVRISTSAPVPKGIVALSRQPIPHVRIEEIVEETDAAFHARIVSGEVLEPVENEDALGLVRTTEPLRRIRLIGTDAGLRPALAGNATVAVYDGPVTAEGRIELLPFLREQSVSITAHRFGTPDREMLALPL</sequence>
<feature type="compositionally biased region" description="Acidic residues" evidence="3">
    <location>
        <begin position="58"/>
        <end position="76"/>
    </location>
</feature>
<evidence type="ECO:0000256" key="3">
    <source>
        <dbReference type="SAM" id="MobiDB-lite"/>
    </source>
</evidence>
<accession>A0AA94HMC9</accession>
<dbReference type="Gene3D" id="3.40.605.10">
    <property type="entry name" value="Aldehyde Dehydrogenase, Chain A, domain 1"/>
    <property type="match status" value="1"/>
</dbReference>
<dbReference type="Pfam" id="PF01619">
    <property type="entry name" value="Pro_dh"/>
    <property type="match status" value="1"/>
</dbReference>
<dbReference type="InterPro" id="IPR002872">
    <property type="entry name" value="Proline_DH_dom"/>
</dbReference>
<feature type="compositionally biased region" description="Low complexity" evidence="3">
    <location>
        <begin position="292"/>
        <end position="305"/>
    </location>
</feature>
<reference evidence="6 7" key="1">
    <citation type="submission" date="2016-10" db="EMBL/GenBank/DDBJ databases">
        <authorList>
            <person name="Varghese N."/>
            <person name="Submissions S."/>
        </authorList>
    </citation>
    <scope>NUCLEOTIDE SEQUENCE [LARGE SCALE GENOMIC DNA]</scope>
    <source>
        <strain evidence="6 7">IAM 15147</strain>
    </source>
</reference>
<dbReference type="InterPro" id="IPR029041">
    <property type="entry name" value="FAD-linked_oxidoreductase-like"/>
</dbReference>
<proteinExistence type="predicted"/>
<feature type="region of interest" description="Disordered" evidence="3">
    <location>
        <begin position="909"/>
        <end position="957"/>
    </location>
</feature>